<dbReference type="PANTHER" id="PTHR19959:SF119">
    <property type="entry name" value="FUNGAL LIPASE-LIKE DOMAIN-CONTAINING PROTEIN"/>
    <property type="match status" value="1"/>
</dbReference>
<reference evidence="2" key="1">
    <citation type="submission" date="2021-01" db="EMBL/GenBank/DDBJ databases">
        <authorList>
            <person name="Kaushik A."/>
        </authorList>
    </citation>
    <scope>NUCLEOTIDE SEQUENCE</scope>
    <source>
        <strain evidence="2">AG6-10EEA</strain>
    </source>
</reference>
<dbReference type="Proteomes" id="UP000663853">
    <property type="component" value="Unassembled WGS sequence"/>
</dbReference>
<proteinExistence type="predicted"/>
<evidence type="ECO:0000313" key="2">
    <source>
        <dbReference type="EMBL" id="CAE6438196.1"/>
    </source>
</evidence>
<name>A0A8H2Y1M5_9AGAM</name>
<protein>
    <recommendedName>
        <fullName evidence="1">CHAT domain-containing protein</fullName>
    </recommendedName>
</protein>
<dbReference type="SUPFAM" id="SSF48452">
    <property type="entry name" value="TPR-like"/>
    <property type="match status" value="1"/>
</dbReference>
<dbReference type="PANTHER" id="PTHR19959">
    <property type="entry name" value="KINESIN LIGHT CHAIN"/>
    <property type="match status" value="1"/>
</dbReference>
<dbReference type="InterPro" id="IPR011990">
    <property type="entry name" value="TPR-like_helical_dom_sf"/>
</dbReference>
<evidence type="ECO:0000259" key="1">
    <source>
        <dbReference type="Pfam" id="PF12770"/>
    </source>
</evidence>
<sequence>MRKLGTEDGAEINRLIKRADQYFYEFERSGKLDDLEEAIECSVKLISLTPDWYPDLHVRLASLSVMYYTRFQNLGNLEDLDKDIDYSLRAFSLTPKGHPRLAMRVGSLATSHLERFQQLDNLSDLDKAIEYSIRAHSLTPDGHPDQPERLGQLGASHHERFLRLDDLNALEKGIEYREKALSLIPEGHPDRPEHLGDLESSYYDRFIRFGNLNDLNKALEYLVEEQSCIPEGDSVPPHRLSGMAAIYFTRFQHLGELDDLDKAIEYDLKARSLTPEGHTDLPDRLDALGASYHERFMRLGDLSDIDKAIEYRHEAHTLTPEVHPGTPERLSALGISYHERYVRLGNLGDLEQAIKYKNESYTLTPKGHPDLPDRLSSLGTSYHHRFNHLSDRGDLEKAIEYEIQAYSLTPEDHSHVLRRLENLGTSYHERFVRYRNTDDLHEGIKYNLQAYKRTPEGHPDVSHCLSNLGKSYEEKFAYLGELNDLNQALEYYQRSSCSVAGHPQLRFGAALDWARLAFDQNVPSYLQAYQIAIELIPEVIWIGTTVNQRYATIVRQLSGLATEAASVAIMAGQPKLALEWLEQGRSIVWNQTLLLQSPLDELGVENSSIVDQFRDISNRLQSSTQGRSAQRELPIGNDLSQLEQVAQQRHQLAKQYTELMSQVRQLPGFENFLRPRPSNELMLAAQTGPIVVINVDKTRCDALILRPGGSEVEHLALTNFTYQKAQDSRTQIEFSLGRSGARERADRRPLIPETDFQQDFVHVLATLWDDVAKPVLTFLGYLGSISHQDLPHITWCTTGPLAFLPLHAAGYYDQPRARLSDYAISSYTPTLTALLSSVQSGSYSHSSIVAIGQEETSGFSSLPGTRRELEYIKKHAGDQVKFKQLTDDAATPAVVLDLMEQCDWVHLACHAHQSITDPTQSGFFLYKDILDLSTIMQKSFKNKGLAFLSACQTATGDKALADEAVHLASCMLVAGYPSVIATMWAVRDSDAPFVADKVYGMLLKAGEMSYRDAARALHYAVEELKRDLGDDKFECWAPFIHIGF</sequence>
<comment type="caution">
    <text evidence="2">The sequence shown here is derived from an EMBL/GenBank/DDBJ whole genome shotgun (WGS) entry which is preliminary data.</text>
</comment>
<organism evidence="2 3">
    <name type="scientific">Rhizoctonia solani</name>
    <dbReference type="NCBI Taxonomy" id="456999"/>
    <lineage>
        <taxon>Eukaryota</taxon>
        <taxon>Fungi</taxon>
        <taxon>Dikarya</taxon>
        <taxon>Basidiomycota</taxon>
        <taxon>Agaricomycotina</taxon>
        <taxon>Agaricomycetes</taxon>
        <taxon>Cantharellales</taxon>
        <taxon>Ceratobasidiaceae</taxon>
        <taxon>Rhizoctonia</taxon>
    </lineage>
</organism>
<accession>A0A8H2Y1M5</accession>
<gene>
    <name evidence="2" type="ORF">RDB_LOCUS33002</name>
</gene>
<evidence type="ECO:0000313" key="3">
    <source>
        <dbReference type="Proteomes" id="UP000663853"/>
    </source>
</evidence>
<dbReference type="EMBL" id="CAJMXA010000638">
    <property type="protein sequence ID" value="CAE6438196.1"/>
    <property type="molecule type" value="Genomic_DNA"/>
</dbReference>
<dbReference type="Gene3D" id="1.25.40.10">
    <property type="entry name" value="Tetratricopeptide repeat domain"/>
    <property type="match status" value="3"/>
</dbReference>
<dbReference type="Pfam" id="PF12770">
    <property type="entry name" value="CHAT"/>
    <property type="match status" value="1"/>
</dbReference>
<dbReference type="AlphaFoldDB" id="A0A8H2Y1M5"/>
<dbReference type="InterPro" id="IPR024983">
    <property type="entry name" value="CHAT_dom"/>
</dbReference>
<feature type="domain" description="CHAT" evidence="1">
    <location>
        <begin position="764"/>
        <end position="1043"/>
    </location>
</feature>